<gene>
    <name evidence="2" type="ORF">ACFPYL_05455</name>
</gene>
<sequence length="217" mass="23146">MMVTGIDEWIRVEVEQSFASEPPLRDPQEYVAHGRRVRRRRRIAAAATGLVAAAVATVAVGGAQLGSAGPDQGLRPAAPTIDAVKVTTPVPIDPTTKVKCRADALGPCGRPGIGWDDIHLDSSGQVVRGYPDVRVTGYYDHVFGDAYGVSAALEVSDGTDTAWLLLTASKDLSESGFESDAPDPDRTFDEWVHDSLTLGGAWFSYAREPMIPAGTPR</sequence>
<dbReference type="Proteomes" id="UP001596135">
    <property type="component" value="Unassembled WGS sequence"/>
</dbReference>
<dbReference type="EMBL" id="JBHSRJ010000003">
    <property type="protein sequence ID" value="MFC6042506.1"/>
    <property type="molecule type" value="Genomic_DNA"/>
</dbReference>
<keyword evidence="1" id="KW-0472">Membrane</keyword>
<organism evidence="2 3">
    <name type="scientific">Nocardioides hankookensis</name>
    <dbReference type="NCBI Taxonomy" id="443157"/>
    <lineage>
        <taxon>Bacteria</taxon>
        <taxon>Bacillati</taxon>
        <taxon>Actinomycetota</taxon>
        <taxon>Actinomycetes</taxon>
        <taxon>Propionibacteriales</taxon>
        <taxon>Nocardioidaceae</taxon>
        <taxon>Nocardioides</taxon>
    </lineage>
</organism>
<proteinExistence type="predicted"/>
<evidence type="ECO:0000313" key="2">
    <source>
        <dbReference type="EMBL" id="MFC6042506.1"/>
    </source>
</evidence>
<keyword evidence="1" id="KW-0812">Transmembrane</keyword>
<reference evidence="3" key="1">
    <citation type="journal article" date="2019" name="Int. J. Syst. Evol. Microbiol.">
        <title>The Global Catalogue of Microorganisms (GCM) 10K type strain sequencing project: providing services to taxonomists for standard genome sequencing and annotation.</title>
        <authorList>
            <consortium name="The Broad Institute Genomics Platform"/>
            <consortium name="The Broad Institute Genome Sequencing Center for Infectious Disease"/>
            <person name="Wu L."/>
            <person name="Ma J."/>
        </authorList>
    </citation>
    <scope>NUCLEOTIDE SEQUENCE [LARGE SCALE GENOMIC DNA]</scope>
    <source>
        <strain evidence="3">CCUG 54522</strain>
    </source>
</reference>
<keyword evidence="1" id="KW-1133">Transmembrane helix</keyword>
<feature type="transmembrane region" description="Helical" evidence="1">
    <location>
        <begin position="43"/>
        <end position="65"/>
    </location>
</feature>
<evidence type="ECO:0000313" key="3">
    <source>
        <dbReference type="Proteomes" id="UP001596135"/>
    </source>
</evidence>
<evidence type="ECO:0000256" key="1">
    <source>
        <dbReference type="SAM" id="Phobius"/>
    </source>
</evidence>
<keyword evidence="3" id="KW-1185">Reference proteome</keyword>
<comment type="caution">
    <text evidence="2">The sequence shown here is derived from an EMBL/GenBank/DDBJ whole genome shotgun (WGS) entry which is preliminary data.</text>
</comment>
<name>A0ABW1LG49_9ACTN</name>
<protein>
    <submittedName>
        <fullName evidence="2">Uncharacterized protein</fullName>
    </submittedName>
</protein>
<accession>A0ABW1LG49</accession>
<dbReference type="RefSeq" id="WP_379151352.1">
    <property type="nucleotide sequence ID" value="NZ_JBHSRJ010000003.1"/>
</dbReference>